<dbReference type="PANTHER" id="PTHR43649:SF33">
    <property type="entry name" value="POLYGALACTURONAN_RHAMNOGALACTURONAN-BINDING PROTEIN YTCQ"/>
    <property type="match status" value="1"/>
</dbReference>
<feature type="signal peptide" evidence="7">
    <location>
        <begin position="1"/>
        <end position="22"/>
    </location>
</feature>
<dbReference type="EMBL" id="BDQX01000381">
    <property type="protein sequence ID" value="GBG11084.1"/>
    <property type="molecule type" value="Genomic_DNA"/>
</dbReference>
<evidence type="ECO:0000313" key="8">
    <source>
        <dbReference type="EMBL" id="GBG11084.1"/>
    </source>
</evidence>
<reference evidence="8 9" key="1">
    <citation type="submission" date="2017-08" db="EMBL/GenBank/DDBJ databases">
        <title>Substantial Increase in Enzyme Production by Combined Drug-Resistance Mutations in Paenibacillus agaridevorans.</title>
        <authorList>
            <person name="Tanaka Y."/>
            <person name="Funane K."/>
            <person name="Hosaka T."/>
            <person name="Shiwa Y."/>
            <person name="Fujita N."/>
            <person name="Miyazaki T."/>
            <person name="Yoshikawa H."/>
            <person name="Murakami K."/>
            <person name="Kasahara K."/>
            <person name="Inaoka T."/>
            <person name="Hiraga Y."/>
            <person name="Ochi K."/>
        </authorList>
    </citation>
    <scope>NUCLEOTIDE SEQUENCE [LARGE SCALE GENOMIC DNA]</scope>
    <source>
        <strain evidence="8 9">T-3040</strain>
    </source>
</reference>
<dbReference type="Gene3D" id="3.40.190.10">
    <property type="entry name" value="Periplasmic binding protein-like II"/>
    <property type="match status" value="2"/>
</dbReference>
<keyword evidence="9" id="KW-1185">Reference proteome</keyword>
<dbReference type="RefSeq" id="WP_108995450.1">
    <property type="nucleotide sequence ID" value="NZ_BDQX01000381.1"/>
</dbReference>
<gene>
    <name evidence="8" type="ORF">PAT3040_05867</name>
</gene>
<accession>A0A2R5F4N0</accession>
<dbReference type="Proteomes" id="UP000245202">
    <property type="component" value="Unassembled WGS sequence"/>
</dbReference>
<evidence type="ECO:0000256" key="6">
    <source>
        <dbReference type="SAM" id="MobiDB-lite"/>
    </source>
</evidence>
<keyword evidence="3" id="KW-0472">Membrane</keyword>
<sequence>MKRRLSAILACVFLISALAACAGNNNGAGNKNNGTANVTQSPSAAPSDSGAGTEQPNTYGDTGGLTLPLVDKPTTITWMLSGESDPNGKLVAQEIEKRTGIKVNFQAFSNSTYQDKLRVTVASGKLPDIFHGLKPAELKQIGGQKAVVAINDYLDILPNFNRMYVEENPWVIKSYGDENGKMYAWPIYNMNRDVNHGLMARMDILKELGLEMWKDTDGFYEVLKAMKAAYPDSYPFASKTKELIFKDLAYGWGIAGDSYPAYYDEASKVWKFASIQPEHKELLDFIKKLYNEGLIDPEFLTDTPDSWTAKMTTDKSFVTWDWIGRLDLFYNQIKDVNPDFDLRYANPIGPTGNIRTLPKIDASWGITVANNANKEAALKLLDYLSSPSGAELVTIGAEGVNFTWDESGKATYPELSDLPTVDINVLNDRYGMWMEGMYLAPDRRSVYYNFTEKEQEAQDMMLSDNKFEPLDPVLNFTDQENARLAEIQTSLEKAAAEFNSKYVLNKAYGNSEWEAWVQNAAKIGVTEYIGIYNAAQERFDSSK</sequence>
<keyword evidence="2 7" id="KW-0732">Signal</keyword>
<keyword evidence="4" id="KW-0564">Palmitate</keyword>
<evidence type="ECO:0000256" key="2">
    <source>
        <dbReference type="ARBA" id="ARBA00022729"/>
    </source>
</evidence>
<feature type="region of interest" description="Disordered" evidence="6">
    <location>
        <begin position="32"/>
        <end position="65"/>
    </location>
</feature>
<evidence type="ECO:0000256" key="5">
    <source>
        <dbReference type="ARBA" id="ARBA00023288"/>
    </source>
</evidence>
<dbReference type="PROSITE" id="PS51257">
    <property type="entry name" value="PROKAR_LIPOPROTEIN"/>
    <property type="match status" value="1"/>
</dbReference>
<feature type="chain" id="PRO_5015357181" evidence="7">
    <location>
        <begin position="23"/>
        <end position="543"/>
    </location>
</feature>
<dbReference type="SUPFAM" id="SSF53850">
    <property type="entry name" value="Periplasmic binding protein-like II"/>
    <property type="match status" value="1"/>
</dbReference>
<comment type="caution">
    <text evidence="8">The sequence shown here is derived from an EMBL/GenBank/DDBJ whole genome shotgun (WGS) entry which is preliminary data.</text>
</comment>
<evidence type="ECO:0000256" key="3">
    <source>
        <dbReference type="ARBA" id="ARBA00023136"/>
    </source>
</evidence>
<organism evidence="8 9">
    <name type="scientific">Paenibacillus agaridevorans</name>
    <dbReference type="NCBI Taxonomy" id="171404"/>
    <lineage>
        <taxon>Bacteria</taxon>
        <taxon>Bacillati</taxon>
        <taxon>Bacillota</taxon>
        <taxon>Bacilli</taxon>
        <taxon>Bacillales</taxon>
        <taxon>Paenibacillaceae</taxon>
        <taxon>Paenibacillus</taxon>
    </lineage>
</organism>
<evidence type="ECO:0000256" key="1">
    <source>
        <dbReference type="ARBA" id="ARBA00022475"/>
    </source>
</evidence>
<dbReference type="InterPro" id="IPR050490">
    <property type="entry name" value="Bact_solute-bd_prot1"/>
</dbReference>
<protein>
    <submittedName>
        <fullName evidence="8">ABC transporter substrate-binding protein</fullName>
    </submittedName>
</protein>
<dbReference type="PANTHER" id="PTHR43649">
    <property type="entry name" value="ARABINOSE-BINDING PROTEIN-RELATED"/>
    <property type="match status" value="1"/>
</dbReference>
<evidence type="ECO:0000313" key="9">
    <source>
        <dbReference type="Proteomes" id="UP000245202"/>
    </source>
</evidence>
<evidence type="ECO:0000256" key="7">
    <source>
        <dbReference type="SAM" id="SignalP"/>
    </source>
</evidence>
<name>A0A2R5F4N0_9BACL</name>
<feature type="compositionally biased region" description="Low complexity" evidence="6">
    <location>
        <begin position="32"/>
        <end position="52"/>
    </location>
</feature>
<dbReference type="AlphaFoldDB" id="A0A2R5F4N0"/>
<dbReference type="Pfam" id="PF01547">
    <property type="entry name" value="SBP_bac_1"/>
    <property type="match status" value="1"/>
</dbReference>
<evidence type="ECO:0000256" key="4">
    <source>
        <dbReference type="ARBA" id="ARBA00023139"/>
    </source>
</evidence>
<keyword evidence="1" id="KW-1003">Cell membrane</keyword>
<proteinExistence type="predicted"/>
<dbReference type="InterPro" id="IPR006059">
    <property type="entry name" value="SBP"/>
</dbReference>
<keyword evidence="5" id="KW-0449">Lipoprotein</keyword>